<dbReference type="KEGG" id="asoc:CB4_03169"/>
<proteinExistence type="predicted"/>
<dbReference type="AlphaFoldDB" id="A0A0U5B6F4"/>
<keyword evidence="2" id="KW-1185">Reference proteome</keyword>
<dbReference type="RefSeq" id="WP_096466679.1">
    <property type="nucleotide sequence ID" value="NZ_AP017312.1"/>
</dbReference>
<protein>
    <submittedName>
        <fullName evidence="1">Uncharacterized protein</fullName>
    </submittedName>
</protein>
<sequence>MKQTTLIIDAGQVRDLVICLAKNAVRDLTRNQKEKNLDKSEFHTALQSLLLEQARDFCCYGGKEHPLPNLEGNGRKGRAWWTLTDRQLAAVFEFDSTIRMRSLRKLLAVDCLYRFNSMEYIIFFWRFLLFLNGFRCSYIPIELRIKDRLYKRATFNIIEAIE</sequence>
<name>A0A0U5B6F4_9BACL</name>
<dbReference type="Proteomes" id="UP000217696">
    <property type="component" value="Chromosome"/>
</dbReference>
<dbReference type="OrthoDB" id="2684052at2"/>
<evidence type="ECO:0000313" key="2">
    <source>
        <dbReference type="Proteomes" id="UP000217696"/>
    </source>
</evidence>
<reference evidence="1 2" key="1">
    <citation type="submission" date="2015-12" db="EMBL/GenBank/DDBJ databases">
        <title>Genome sequence of Aneurinibacillus soli.</title>
        <authorList>
            <person name="Lee J.S."/>
            <person name="Lee K.C."/>
            <person name="Kim K.K."/>
            <person name="Lee B.W."/>
        </authorList>
    </citation>
    <scope>NUCLEOTIDE SEQUENCE [LARGE SCALE GENOMIC DNA]</scope>
    <source>
        <strain evidence="1 2">CB4</strain>
    </source>
</reference>
<organism evidence="1 2">
    <name type="scientific">Aneurinibacillus soli</name>
    <dbReference type="NCBI Taxonomy" id="1500254"/>
    <lineage>
        <taxon>Bacteria</taxon>
        <taxon>Bacillati</taxon>
        <taxon>Bacillota</taxon>
        <taxon>Bacilli</taxon>
        <taxon>Bacillales</taxon>
        <taxon>Paenibacillaceae</taxon>
        <taxon>Aneurinibacillus group</taxon>
        <taxon>Aneurinibacillus</taxon>
    </lineage>
</organism>
<dbReference type="EMBL" id="AP017312">
    <property type="protein sequence ID" value="BAU28991.1"/>
    <property type="molecule type" value="Genomic_DNA"/>
</dbReference>
<accession>A0A0U5B6F4</accession>
<evidence type="ECO:0000313" key="1">
    <source>
        <dbReference type="EMBL" id="BAU28991.1"/>
    </source>
</evidence>
<gene>
    <name evidence="1" type="ORF">CB4_03169</name>
</gene>